<evidence type="ECO:0000313" key="3">
    <source>
        <dbReference type="Proteomes" id="UP001353858"/>
    </source>
</evidence>
<dbReference type="EMBL" id="JARPUR010000006">
    <property type="protein sequence ID" value="KAK4874339.1"/>
    <property type="molecule type" value="Genomic_DNA"/>
</dbReference>
<accession>A0AAN7PQY7</accession>
<organism evidence="2 3">
    <name type="scientific">Aquatica leii</name>
    <dbReference type="NCBI Taxonomy" id="1421715"/>
    <lineage>
        <taxon>Eukaryota</taxon>
        <taxon>Metazoa</taxon>
        <taxon>Ecdysozoa</taxon>
        <taxon>Arthropoda</taxon>
        <taxon>Hexapoda</taxon>
        <taxon>Insecta</taxon>
        <taxon>Pterygota</taxon>
        <taxon>Neoptera</taxon>
        <taxon>Endopterygota</taxon>
        <taxon>Coleoptera</taxon>
        <taxon>Polyphaga</taxon>
        <taxon>Elateriformia</taxon>
        <taxon>Elateroidea</taxon>
        <taxon>Lampyridae</taxon>
        <taxon>Luciolinae</taxon>
        <taxon>Aquatica</taxon>
    </lineage>
</organism>
<evidence type="ECO:0000256" key="1">
    <source>
        <dbReference type="SAM" id="MobiDB-lite"/>
    </source>
</evidence>
<sequence length="279" mass="31332">MPRSVLTVTDDDAERVASTPEPAAPSTPPCSSDESSNAARFKTIDGGGDSEEIVEKPIEKVKPKPKKTSGNGTKKKNRKARVEASRKNEAEENKDAEPDQSCNSETEAMAPEEIEIERLMKSYKRIMSLIPNNSNRITLEDKRVIRAELHEIKMRATLMIGVTKELRHRACKVEVQARNNPVQRATAIARNYASVVKSNQEERSAPLPSRNEQATQPAKEKQKLFKVKVEGKDAGMTPEQYKTIYCRILGPLKICHHQIEALPLIKVRLRRETEKLAIN</sequence>
<feature type="region of interest" description="Disordered" evidence="1">
    <location>
        <begin position="197"/>
        <end position="221"/>
    </location>
</feature>
<reference evidence="3" key="1">
    <citation type="submission" date="2023-01" db="EMBL/GenBank/DDBJ databases">
        <title>Key to firefly adult light organ development and bioluminescence: homeobox transcription factors regulate luciferase expression and transportation to peroxisome.</title>
        <authorList>
            <person name="Fu X."/>
        </authorList>
    </citation>
    <scope>NUCLEOTIDE SEQUENCE [LARGE SCALE GENOMIC DNA]</scope>
</reference>
<feature type="region of interest" description="Disordered" evidence="1">
    <location>
        <begin position="1"/>
        <end position="106"/>
    </location>
</feature>
<protein>
    <submittedName>
        <fullName evidence="2">Uncharacterized protein</fullName>
    </submittedName>
</protein>
<gene>
    <name evidence="2" type="ORF">RN001_013699</name>
</gene>
<dbReference type="Proteomes" id="UP001353858">
    <property type="component" value="Unassembled WGS sequence"/>
</dbReference>
<name>A0AAN7PQY7_9COLE</name>
<feature type="compositionally biased region" description="Basic residues" evidence="1">
    <location>
        <begin position="63"/>
        <end position="79"/>
    </location>
</feature>
<feature type="compositionally biased region" description="Basic and acidic residues" evidence="1">
    <location>
        <begin position="53"/>
        <end position="62"/>
    </location>
</feature>
<feature type="compositionally biased region" description="Basic and acidic residues" evidence="1">
    <location>
        <begin position="80"/>
        <end position="97"/>
    </location>
</feature>
<evidence type="ECO:0000313" key="2">
    <source>
        <dbReference type="EMBL" id="KAK4874339.1"/>
    </source>
</evidence>
<dbReference type="AlphaFoldDB" id="A0AAN7PQY7"/>
<keyword evidence="3" id="KW-1185">Reference proteome</keyword>
<comment type="caution">
    <text evidence="2">The sequence shown here is derived from an EMBL/GenBank/DDBJ whole genome shotgun (WGS) entry which is preliminary data.</text>
</comment>
<proteinExistence type="predicted"/>